<protein>
    <recommendedName>
        <fullName evidence="3">Clp1-like protein</fullName>
    </recommendedName>
</protein>
<name>A0ABP1DQD2_9APHY</name>
<gene>
    <name evidence="1" type="ORF">GFSPODELE1_LOCUS7634</name>
</gene>
<evidence type="ECO:0000313" key="2">
    <source>
        <dbReference type="Proteomes" id="UP001497453"/>
    </source>
</evidence>
<sequence>MAPIRTRLLTRRSSNVENAPPSVLAHKLARDTHLLVRPRVVSRDHRRSRSSRTHRGVDRTKFKKNRIMTPPIHVRITPSAPSAPAPAPVATLPTIPETSLELTLPTNQTVTLDRKLRRYNFGKPIPRQNIFSIAPELADTSIHFLRDEFELFGPELELACRSVGIPSGMTTIPPTIEITLNDTERAPPTHILAVRKHPDSPGSTTGANNVTLHPVHAIIPTIYCSSFPRLVYNNVESPLTPGEQVIVPVKPIILPYPEHFSILLSYMYNKNPLPLFRYFVPAIPPAVVRDASATGTRQGQVAVYALELCRSMSWTELFRRLMALNGAVKDVWALGMSDDGLWAMMDVCWEILLTALNVSVQRVRAEQQQRAKQ</sequence>
<proteinExistence type="predicted"/>
<accession>A0ABP1DQD2</accession>
<reference evidence="2" key="1">
    <citation type="submission" date="2024-04" db="EMBL/GenBank/DDBJ databases">
        <authorList>
            <person name="Shaw F."/>
            <person name="Minotto A."/>
        </authorList>
    </citation>
    <scope>NUCLEOTIDE SEQUENCE [LARGE SCALE GENOMIC DNA]</scope>
</reference>
<evidence type="ECO:0008006" key="3">
    <source>
        <dbReference type="Google" id="ProtNLM"/>
    </source>
</evidence>
<dbReference type="Proteomes" id="UP001497453">
    <property type="component" value="Chromosome 5"/>
</dbReference>
<keyword evidence="2" id="KW-1185">Reference proteome</keyword>
<evidence type="ECO:0000313" key="1">
    <source>
        <dbReference type="EMBL" id="CAL1710057.1"/>
    </source>
</evidence>
<organism evidence="1 2">
    <name type="scientific">Somion occarium</name>
    <dbReference type="NCBI Taxonomy" id="3059160"/>
    <lineage>
        <taxon>Eukaryota</taxon>
        <taxon>Fungi</taxon>
        <taxon>Dikarya</taxon>
        <taxon>Basidiomycota</taxon>
        <taxon>Agaricomycotina</taxon>
        <taxon>Agaricomycetes</taxon>
        <taxon>Polyporales</taxon>
        <taxon>Cerrenaceae</taxon>
        <taxon>Somion</taxon>
    </lineage>
</organism>
<dbReference type="EMBL" id="OZ037948">
    <property type="protein sequence ID" value="CAL1710057.1"/>
    <property type="molecule type" value="Genomic_DNA"/>
</dbReference>